<evidence type="ECO:0000313" key="9">
    <source>
        <dbReference type="Proteomes" id="UP000509750"/>
    </source>
</evidence>
<keyword evidence="5" id="KW-0679">Respiratory chain</keyword>
<keyword evidence="5" id="KW-0479">Metal-binding</keyword>
<feature type="transmembrane region" description="Helical" evidence="6">
    <location>
        <begin position="387"/>
        <end position="406"/>
    </location>
</feature>
<evidence type="ECO:0000256" key="3">
    <source>
        <dbReference type="ARBA" id="ARBA00022989"/>
    </source>
</evidence>
<keyword evidence="9" id="KW-1185">Reference proteome</keyword>
<feature type="transmembrane region" description="Helical" evidence="6">
    <location>
        <begin position="85"/>
        <end position="107"/>
    </location>
</feature>
<keyword evidence="5" id="KW-0249">Electron transport</keyword>
<comment type="similarity">
    <text evidence="5">Belongs to the heme-copper respiratory oxidase family.</text>
</comment>
<feature type="transmembrane region" description="Helical" evidence="6">
    <location>
        <begin position="418"/>
        <end position="443"/>
    </location>
</feature>
<dbReference type="RefSeq" id="WP_179170936.1">
    <property type="nucleotide sequence ID" value="NZ_CP058529.1"/>
</dbReference>
<evidence type="ECO:0000256" key="5">
    <source>
        <dbReference type="RuleBase" id="RU000370"/>
    </source>
</evidence>
<evidence type="ECO:0000313" key="8">
    <source>
        <dbReference type="EMBL" id="QLG29362.1"/>
    </source>
</evidence>
<accession>A0A7D5KPC6</accession>
<feature type="transmembrane region" description="Helical" evidence="6">
    <location>
        <begin position="536"/>
        <end position="560"/>
    </location>
</feature>
<evidence type="ECO:0000256" key="2">
    <source>
        <dbReference type="ARBA" id="ARBA00022692"/>
    </source>
</evidence>
<keyword evidence="5" id="KW-0813">Transport</keyword>
<proteinExistence type="inferred from homology"/>
<dbReference type="OrthoDB" id="33297at2157"/>
<dbReference type="PROSITE" id="PS00077">
    <property type="entry name" value="COX1_CUB"/>
    <property type="match status" value="1"/>
</dbReference>
<feature type="transmembrane region" description="Helical" evidence="6">
    <location>
        <begin position="127"/>
        <end position="152"/>
    </location>
</feature>
<dbReference type="InterPro" id="IPR036927">
    <property type="entry name" value="Cyt_c_oxase-like_su1_sf"/>
</dbReference>
<feature type="transmembrane region" description="Helical" evidence="6">
    <location>
        <begin position="272"/>
        <end position="297"/>
    </location>
</feature>
<sequence>MLPAFPAPLSESVGAAATAGLLLLGAWWLSHRVRRDARGSGRRVPDRTDETRPDGGTQASRLTRLRAALPYDPVRWLTTVNHRDIGMLYFAFALVAALWGGTDALMIRTELITPGATVWDEETYNALFTTHGLTMLFFFVTPAFTGVANYFLPLFVGADEMAFPRVNALAFWLLPPSLMLVRAGLVTEVFGKMIEAVGPRIPVLFLLEPPATGWTLYTPLSIAIENPQIDLMLLGLHLSGIATVLGAVNIIVTVFTERDPDVTWANLDILTWTLFTTSGIILFAFPMLGSALVMLLLDRNFGTTFFLVEGGGPLLWQHLFWFFGHPEVYILVLPAFGLVSLILPKFAGRKLFGFKFIVYSTLAIGVLSFGVWAHHMFATGIDPRLQASFMAVSLAIAVPSAVKTFNWMTTMWNGKIRLTAPMILCIGGVGLFIVGGVTGVVLASIPVDRVLHDTYYVVGHFHFIVMGVIAMMTFAASYYWFPLLTRRMFDQRMARVQAYTLVLGVLVTFFPMMFLGMDGHPRRWASYAIAMDTNPLWMYLHWVATVGAAIIGVSVTLWLFNLVQSARIGAPVTTGDPWNLKETGQFSREWEWFEEQLEERRRRTTSGFEDE</sequence>
<dbReference type="GO" id="GO:0022904">
    <property type="term" value="P:respiratory electron transport chain"/>
    <property type="evidence" value="ECO:0007669"/>
    <property type="project" value="TreeGrafter"/>
</dbReference>
<feature type="transmembrane region" description="Helical" evidence="6">
    <location>
        <begin position="12"/>
        <end position="30"/>
    </location>
</feature>
<keyword evidence="5" id="KW-0408">Iron</keyword>
<organism evidence="8 9">
    <name type="scientific">Halorarum halophilum</name>
    <dbReference type="NCBI Taxonomy" id="2743090"/>
    <lineage>
        <taxon>Archaea</taxon>
        <taxon>Methanobacteriati</taxon>
        <taxon>Methanobacteriota</taxon>
        <taxon>Stenosarchaea group</taxon>
        <taxon>Halobacteria</taxon>
        <taxon>Halobacteriales</taxon>
        <taxon>Haloferacaceae</taxon>
        <taxon>Halorarum</taxon>
    </lineage>
</organism>
<dbReference type="GO" id="GO:0020037">
    <property type="term" value="F:heme binding"/>
    <property type="evidence" value="ECO:0007669"/>
    <property type="project" value="InterPro"/>
</dbReference>
<feature type="transmembrane region" description="Helical" evidence="6">
    <location>
        <begin position="231"/>
        <end position="252"/>
    </location>
</feature>
<keyword evidence="4 6" id="KW-0472">Membrane</keyword>
<dbReference type="Gene3D" id="1.20.210.10">
    <property type="entry name" value="Cytochrome c oxidase-like, subunit I domain"/>
    <property type="match status" value="1"/>
</dbReference>
<dbReference type="AlphaFoldDB" id="A0A7D5KPC6"/>
<dbReference type="GO" id="GO:0004129">
    <property type="term" value="F:cytochrome-c oxidase activity"/>
    <property type="evidence" value="ECO:0007669"/>
    <property type="project" value="InterPro"/>
</dbReference>
<feature type="domain" description="Cytochrome oxidase subunit I profile" evidence="7">
    <location>
        <begin position="70"/>
        <end position="579"/>
    </location>
</feature>
<dbReference type="GeneID" id="56030827"/>
<feature type="transmembrane region" description="Helical" evidence="6">
    <location>
        <begin position="496"/>
        <end position="516"/>
    </location>
</feature>
<evidence type="ECO:0000259" key="7">
    <source>
        <dbReference type="PROSITE" id="PS50855"/>
    </source>
</evidence>
<gene>
    <name evidence="8" type="ORF">HUG10_18300</name>
</gene>
<feature type="transmembrane region" description="Helical" evidence="6">
    <location>
        <begin position="356"/>
        <end position="375"/>
    </location>
</feature>
<dbReference type="PRINTS" id="PR01165">
    <property type="entry name" value="CYCOXIDASEI"/>
</dbReference>
<keyword evidence="5" id="KW-0349">Heme</keyword>
<dbReference type="GO" id="GO:0016020">
    <property type="term" value="C:membrane"/>
    <property type="evidence" value="ECO:0007669"/>
    <property type="project" value="UniProtKB-SubCell"/>
</dbReference>
<dbReference type="InterPro" id="IPR000883">
    <property type="entry name" value="Cyt_C_Oxase_1"/>
</dbReference>
<keyword evidence="2 5" id="KW-0812">Transmembrane</keyword>
<dbReference type="Pfam" id="PF00115">
    <property type="entry name" value="COX1"/>
    <property type="match status" value="1"/>
</dbReference>
<protein>
    <submittedName>
        <fullName evidence="8">Cbb3-type cytochrome c oxidase subunit I</fullName>
    </submittedName>
</protein>
<dbReference type="InterPro" id="IPR023615">
    <property type="entry name" value="Cyt_c_Oxase_su1_BS"/>
</dbReference>
<dbReference type="PROSITE" id="PS50855">
    <property type="entry name" value="COX1"/>
    <property type="match status" value="1"/>
</dbReference>
<dbReference type="InterPro" id="IPR023616">
    <property type="entry name" value="Cyt_c_oxase-like_su1_dom"/>
</dbReference>
<reference evidence="8 9" key="1">
    <citation type="submission" date="2020-07" db="EMBL/GenBank/DDBJ databases">
        <title>Gai3-2, isolated from salt lake.</title>
        <authorList>
            <person name="Cui H."/>
            <person name="Shi X."/>
        </authorList>
    </citation>
    <scope>NUCLEOTIDE SEQUENCE [LARGE SCALE GENOMIC DNA]</scope>
    <source>
        <strain evidence="8 9">Gai3-2</strain>
    </source>
</reference>
<name>A0A7D5KPC6_9EURY</name>
<feature type="transmembrane region" description="Helical" evidence="6">
    <location>
        <begin position="463"/>
        <end position="484"/>
    </location>
</feature>
<dbReference type="PANTHER" id="PTHR10422:SF18">
    <property type="entry name" value="CYTOCHROME C OXIDASE SUBUNIT 1"/>
    <property type="match status" value="1"/>
</dbReference>
<dbReference type="GO" id="GO:0009060">
    <property type="term" value="P:aerobic respiration"/>
    <property type="evidence" value="ECO:0007669"/>
    <property type="project" value="InterPro"/>
</dbReference>
<dbReference type="Proteomes" id="UP000509750">
    <property type="component" value="Chromosome"/>
</dbReference>
<dbReference type="PANTHER" id="PTHR10422">
    <property type="entry name" value="CYTOCHROME C OXIDASE SUBUNIT 1"/>
    <property type="match status" value="1"/>
</dbReference>
<evidence type="ECO:0000256" key="6">
    <source>
        <dbReference type="SAM" id="Phobius"/>
    </source>
</evidence>
<keyword evidence="3 6" id="KW-1133">Transmembrane helix</keyword>
<dbReference type="SUPFAM" id="SSF81442">
    <property type="entry name" value="Cytochrome c oxidase subunit I-like"/>
    <property type="match status" value="1"/>
</dbReference>
<dbReference type="KEGG" id="halg:HUG10_18300"/>
<dbReference type="GO" id="GO:0015990">
    <property type="term" value="P:electron transport coupled proton transport"/>
    <property type="evidence" value="ECO:0007669"/>
    <property type="project" value="TreeGrafter"/>
</dbReference>
<dbReference type="EMBL" id="CP058529">
    <property type="protein sequence ID" value="QLG29362.1"/>
    <property type="molecule type" value="Genomic_DNA"/>
</dbReference>
<evidence type="ECO:0000256" key="4">
    <source>
        <dbReference type="ARBA" id="ARBA00023136"/>
    </source>
</evidence>
<comment type="subcellular location">
    <subcellularLocation>
        <location evidence="1">Membrane</location>
        <topology evidence="1">Multi-pass membrane protein</topology>
    </subcellularLocation>
</comment>
<evidence type="ECO:0000256" key="1">
    <source>
        <dbReference type="ARBA" id="ARBA00004141"/>
    </source>
</evidence>
<feature type="transmembrane region" description="Helical" evidence="6">
    <location>
        <begin position="328"/>
        <end position="344"/>
    </location>
</feature>